<organism evidence="3">
    <name type="scientific">Trepomonas sp. PC1</name>
    <dbReference type="NCBI Taxonomy" id="1076344"/>
    <lineage>
        <taxon>Eukaryota</taxon>
        <taxon>Metamonada</taxon>
        <taxon>Diplomonadida</taxon>
        <taxon>Hexamitidae</taxon>
        <taxon>Hexamitinae</taxon>
        <taxon>Trepomonas</taxon>
    </lineage>
</organism>
<dbReference type="AlphaFoldDB" id="A0A146K6N5"/>
<evidence type="ECO:0000313" key="3">
    <source>
        <dbReference type="EMBL" id="JAP92510.1"/>
    </source>
</evidence>
<dbReference type="Pfam" id="PF14846">
    <property type="entry name" value="DUF4485"/>
    <property type="match status" value="1"/>
</dbReference>
<evidence type="ECO:0000259" key="2">
    <source>
        <dbReference type="Pfam" id="PF14846"/>
    </source>
</evidence>
<name>A0A146K6N5_9EUKA</name>
<proteinExistence type="predicted"/>
<feature type="domain" description="DUF4485" evidence="2">
    <location>
        <begin position="3"/>
        <end position="83"/>
    </location>
</feature>
<accession>A0A146K6N5</accession>
<dbReference type="InterPro" id="IPR027831">
    <property type="entry name" value="DUF4485"/>
</dbReference>
<keyword evidence="1" id="KW-0175">Coiled coil</keyword>
<feature type="coiled-coil region" evidence="1">
    <location>
        <begin position="235"/>
        <end position="265"/>
    </location>
</feature>
<reference evidence="3" key="1">
    <citation type="submission" date="2015-07" db="EMBL/GenBank/DDBJ databases">
        <title>Adaptation to a free-living lifestyle via gene acquisitions in the diplomonad Trepomonas sp. PC1.</title>
        <authorList>
            <person name="Xu F."/>
            <person name="Jerlstrom-Hultqvist J."/>
            <person name="Kolisko M."/>
            <person name="Simpson A.G.B."/>
            <person name="Roger A.J."/>
            <person name="Svard S.G."/>
            <person name="Andersson J.O."/>
        </authorList>
    </citation>
    <scope>NUCLEOTIDE SEQUENCE</scope>
    <source>
        <strain evidence="3">PC1</strain>
    </source>
</reference>
<gene>
    <name evidence="3" type="ORF">TPC1_15520</name>
</gene>
<sequence length="389" mass="45466">MQILTECQKLVSQLPAGEKIMAKRWISRLKTQSSFPREQRIQDRYTQVLWGQMQRLISQSMLTFESPFNVFPLDIPLTDLPEYIMKRFTKKVEVVTKPVVPELKPAPADIYQPISHFTSEAKRIEEELSKIQYIPQYPQNVPQTFNLTEDDIKQIDQLNEDTKKHYSDISSGIQEELQESLLKESTLIKSMLSEAKKSFTGKDPLDELYKSKHSEEFQTVLHIPQLSPQPKSPLLNELKSISQQLQENQAQLDEIDQQIKRNKKITFLENLEDLSSTLSSKGSIPPIQSQFVQDKSKLSQISNSFPVEYENTPAIERSNYQENYQNENKPMEHFFKITEYQGENRQMCEEVKNEIHDKGYVELLDKLAELERRIQQQDDFIFQLGDLMQ</sequence>
<dbReference type="EMBL" id="GDID01004096">
    <property type="protein sequence ID" value="JAP92510.1"/>
    <property type="molecule type" value="Transcribed_RNA"/>
</dbReference>
<evidence type="ECO:0000256" key="1">
    <source>
        <dbReference type="SAM" id="Coils"/>
    </source>
</evidence>
<protein>
    <recommendedName>
        <fullName evidence="2">DUF4485 domain-containing protein</fullName>
    </recommendedName>
</protein>